<keyword evidence="2 9" id="KW-0489">Methyltransferase</keyword>
<evidence type="ECO:0000256" key="2">
    <source>
        <dbReference type="ARBA" id="ARBA00022603"/>
    </source>
</evidence>
<dbReference type="InterPro" id="IPR023267">
    <property type="entry name" value="RCMT"/>
</dbReference>
<feature type="domain" description="SAM-dependent MTase RsmB/NOP-type" evidence="10">
    <location>
        <begin position="1"/>
        <end position="260"/>
    </location>
</feature>
<dbReference type="Pfam" id="PF01189">
    <property type="entry name" value="Methyltr_RsmB-F"/>
    <property type="match status" value="1"/>
</dbReference>
<keyword evidence="3 9" id="KW-0808">Transferase</keyword>
<dbReference type="GO" id="GO:0031167">
    <property type="term" value="P:rRNA methylation"/>
    <property type="evidence" value="ECO:0007669"/>
    <property type="project" value="TreeGrafter"/>
</dbReference>
<reference evidence="11 12" key="1">
    <citation type="submission" date="2019-08" db="EMBL/GenBank/DDBJ databases">
        <authorList>
            <person name="Kuhnert P."/>
        </authorList>
    </citation>
    <scope>NUCLEOTIDE SEQUENCE [LARGE SCALE GENOMIC DNA]</scope>
    <source>
        <strain evidence="11 12">B36.5</strain>
    </source>
</reference>
<evidence type="ECO:0000256" key="9">
    <source>
        <dbReference type="PROSITE-ProRule" id="PRU01023"/>
    </source>
</evidence>
<evidence type="ECO:0000313" key="11">
    <source>
        <dbReference type="EMBL" id="QEJ98350.1"/>
    </source>
</evidence>
<feature type="binding site" evidence="9">
    <location>
        <begin position="72"/>
        <end position="78"/>
    </location>
    <ligand>
        <name>S-adenosyl-L-methionine</name>
        <dbReference type="ChEBI" id="CHEBI:59789"/>
    </ligand>
</feature>
<evidence type="ECO:0000256" key="7">
    <source>
        <dbReference type="ARBA" id="ARBA00042050"/>
    </source>
</evidence>
<dbReference type="GeneID" id="57752992"/>
<dbReference type="GO" id="GO:0008173">
    <property type="term" value="F:RNA methyltransferase activity"/>
    <property type="evidence" value="ECO:0007669"/>
    <property type="project" value="InterPro"/>
</dbReference>
<dbReference type="SUPFAM" id="SSF53335">
    <property type="entry name" value="S-adenosyl-L-methionine-dependent methyltransferases"/>
    <property type="match status" value="1"/>
</dbReference>
<dbReference type="PRINTS" id="PR02008">
    <property type="entry name" value="RCMTFAMILY"/>
</dbReference>
<feature type="binding site" evidence="9">
    <location>
        <position position="128"/>
    </location>
    <ligand>
        <name>S-adenosyl-L-methionine</name>
        <dbReference type="ChEBI" id="CHEBI:59789"/>
    </ligand>
</feature>
<comment type="similarity">
    <text evidence="9">Belongs to the class I-like SAM-binding methyltransferase superfamily. RsmB/NOP family.</text>
</comment>
<sequence length="267" mass="30246">MKKKETGAEAFEAYYRDLFGARWEPLRKALLEESKQIAFSDGLRKPYYLDFASVQAARALPYSARGHCLDMCAAPGGKTLVLLRDVLGKDALLHANELSLARRRRLQEVIKTHLPPEENARVQISGFDAARMPRFKRNAYERILLDAPCSSERHLLRDQKYLTQWTESRVKSLSRRQWALISAAFLLLKPDGFLVYSTCALAPQENDMIIDKLIKKYGSEVIVEKISQDKLCEPTQFGIQYLPDTAEGAGPIYIARIKKSAKPALNS</sequence>
<dbReference type="EMBL" id="CP042817">
    <property type="protein sequence ID" value="QEJ98350.1"/>
    <property type="molecule type" value="Genomic_DNA"/>
</dbReference>
<dbReference type="PANTHER" id="PTHR22808">
    <property type="entry name" value="NCL1 YEAST -RELATED NOL1/NOP2/FMU SUN DOMAIN-CONTAINING"/>
    <property type="match status" value="1"/>
</dbReference>
<keyword evidence="5 9" id="KW-0694">RNA-binding</keyword>
<dbReference type="Gene3D" id="3.40.50.150">
    <property type="entry name" value="Vaccinia Virus protein VP39"/>
    <property type="match status" value="1"/>
</dbReference>
<keyword evidence="1" id="KW-0698">rRNA processing</keyword>
<evidence type="ECO:0000313" key="12">
    <source>
        <dbReference type="Proteomes" id="UP000323594"/>
    </source>
</evidence>
<protein>
    <recommendedName>
        <fullName evidence="7">NOL1/NOP2/Sun domain family member 4</fullName>
    </recommendedName>
</protein>
<organism evidence="11 12">
    <name type="scientific">Treponema phagedenis</name>
    <dbReference type="NCBI Taxonomy" id="162"/>
    <lineage>
        <taxon>Bacteria</taxon>
        <taxon>Pseudomonadati</taxon>
        <taxon>Spirochaetota</taxon>
        <taxon>Spirochaetia</taxon>
        <taxon>Spirochaetales</taxon>
        <taxon>Treponemataceae</taxon>
        <taxon>Treponema</taxon>
    </lineage>
</organism>
<dbReference type="RefSeq" id="WP_148878987.1">
    <property type="nucleotide sequence ID" value="NZ_CP042813.1"/>
</dbReference>
<evidence type="ECO:0000256" key="1">
    <source>
        <dbReference type="ARBA" id="ARBA00022552"/>
    </source>
</evidence>
<evidence type="ECO:0000256" key="6">
    <source>
        <dbReference type="ARBA" id="ARBA00022946"/>
    </source>
</evidence>
<feature type="binding site" evidence="9">
    <location>
        <position position="146"/>
    </location>
    <ligand>
        <name>S-adenosyl-L-methionine</name>
        <dbReference type="ChEBI" id="CHEBI:59789"/>
    </ligand>
</feature>
<feature type="active site" description="Nucleophile" evidence="9">
    <location>
        <position position="199"/>
    </location>
</feature>
<keyword evidence="6" id="KW-0809">Transit peptide</keyword>
<dbReference type="InterPro" id="IPR029063">
    <property type="entry name" value="SAM-dependent_MTases_sf"/>
</dbReference>
<name>A0AAE6IUX7_TREPH</name>
<dbReference type="Proteomes" id="UP000323594">
    <property type="component" value="Chromosome"/>
</dbReference>
<keyword evidence="4 9" id="KW-0949">S-adenosyl-L-methionine</keyword>
<dbReference type="PANTHER" id="PTHR22808:SF3">
    <property type="entry name" value="5-METHYLCYTOSINE RRNA METHYLTRANSFERASE NSUN4"/>
    <property type="match status" value="1"/>
</dbReference>
<accession>A0AAE6IUX7</accession>
<dbReference type="PROSITE" id="PS51686">
    <property type="entry name" value="SAM_MT_RSMB_NOP"/>
    <property type="match status" value="1"/>
</dbReference>
<evidence type="ECO:0000256" key="5">
    <source>
        <dbReference type="ARBA" id="ARBA00022884"/>
    </source>
</evidence>
<dbReference type="GO" id="GO:0003723">
    <property type="term" value="F:RNA binding"/>
    <property type="evidence" value="ECO:0007669"/>
    <property type="project" value="UniProtKB-UniRule"/>
</dbReference>
<gene>
    <name evidence="11" type="ORF">FUT82_10305</name>
</gene>
<comment type="catalytic activity">
    <reaction evidence="8">
        <text>a cytidine in rRNA + S-adenosyl-L-methionine = a 5-methylcytidine in rRNA + S-adenosyl-L-homocysteine + H(+)</text>
        <dbReference type="Rhea" id="RHEA:61484"/>
        <dbReference type="Rhea" id="RHEA-COMP:15836"/>
        <dbReference type="Rhea" id="RHEA-COMP:15837"/>
        <dbReference type="ChEBI" id="CHEBI:15378"/>
        <dbReference type="ChEBI" id="CHEBI:57856"/>
        <dbReference type="ChEBI" id="CHEBI:59789"/>
        <dbReference type="ChEBI" id="CHEBI:74483"/>
        <dbReference type="ChEBI" id="CHEBI:82748"/>
    </reaction>
</comment>
<evidence type="ECO:0000256" key="4">
    <source>
        <dbReference type="ARBA" id="ARBA00022691"/>
    </source>
</evidence>
<proteinExistence type="inferred from homology"/>
<evidence type="ECO:0000259" key="10">
    <source>
        <dbReference type="PROSITE" id="PS51686"/>
    </source>
</evidence>
<dbReference type="InterPro" id="IPR001678">
    <property type="entry name" value="MeTrfase_RsmB-F_NOP2_dom"/>
</dbReference>
<evidence type="ECO:0000256" key="3">
    <source>
        <dbReference type="ARBA" id="ARBA00022679"/>
    </source>
</evidence>
<feature type="binding site" evidence="9">
    <location>
        <position position="97"/>
    </location>
    <ligand>
        <name>S-adenosyl-L-methionine</name>
        <dbReference type="ChEBI" id="CHEBI:59789"/>
    </ligand>
</feature>
<evidence type="ECO:0000256" key="8">
    <source>
        <dbReference type="ARBA" id="ARBA00049302"/>
    </source>
</evidence>
<dbReference type="InterPro" id="IPR049560">
    <property type="entry name" value="MeTrfase_RsmB-F_NOP2_cat"/>
</dbReference>
<dbReference type="AlphaFoldDB" id="A0AAE6IUX7"/>